<dbReference type="EMBL" id="BGPR01007390">
    <property type="protein sequence ID" value="GBN26490.1"/>
    <property type="molecule type" value="Genomic_DNA"/>
</dbReference>
<evidence type="ECO:0000313" key="1">
    <source>
        <dbReference type="EMBL" id="GBN26490.1"/>
    </source>
</evidence>
<comment type="caution">
    <text evidence="1">The sequence shown here is derived from an EMBL/GenBank/DDBJ whole genome shotgun (WGS) entry which is preliminary data.</text>
</comment>
<dbReference type="Gene3D" id="3.30.420.10">
    <property type="entry name" value="Ribonuclease H-like superfamily/Ribonuclease H"/>
    <property type="match status" value="1"/>
</dbReference>
<dbReference type="Proteomes" id="UP000499080">
    <property type="component" value="Unassembled WGS sequence"/>
</dbReference>
<dbReference type="GO" id="GO:0003676">
    <property type="term" value="F:nucleic acid binding"/>
    <property type="evidence" value="ECO:0007669"/>
    <property type="project" value="InterPro"/>
</dbReference>
<evidence type="ECO:0000313" key="2">
    <source>
        <dbReference type="Proteomes" id="UP000499080"/>
    </source>
</evidence>
<name>A0A4Y2MJF2_ARAVE</name>
<evidence type="ECO:0008006" key="3">
    <source>
        <dbReference type="Google" id="ProtNLM"/>
    </source>
</evidence>
<dbReference type="InterPro" id="IPR036397">
    <property type="entry name" value="RNaseH_sf"/>
</dbReference>
<dbReference type="PANTHER" id="PTHR47326:SF1">
    <property type="entry name" value="HTH PSQ-TYPE DOMAIN-CONTAINING PROTEIN"/>
    <property type="match status" value="1"/>
</dbReference>
<protein>
    <recommendedName>
        <fullName evidence="3">Tc1-like transposase DDE domain-containing protein</fullName>
    </recommendedName>
</protein>
<keyword evidence="2" id="KW-1185">Reference proteome</keyword>
<gene>
    <name evidence="1" type="ORF">AVEN_61563_1</name>
</gene>
<dbReference type="PANTHER" id="PTHR47326">
    <property type="entry name" value="TRANSPOSABLE ELEMENT TC3 TRANSPOSASE-LIKE PROTEIN"/>
    <property type="match status" value="1"/>
</dbReference>
<organism evidence="1 2">
    <name type="scientific">Araneus ventricosus</name>
    <name type="common">Orbweaver spider</name>
    <name type="synonym">Epeira ventricosa</name>
    <dbReference type="NCBI Taxonomy" id="182803"/>
    <lineage>
        <taxon>Eukaryota</taxon>
        <taxon>Metazoa</taxon>
        <taxon>Ecdysozoa</taxon>
        <taxon>Arthropoda</taxon>
        <taxon>Chelicerata</taxon>
        <taxon>Arachnida</taxon>
        <taxon>Araneae</taxon>
        <taxon>Araneomorphae</taxon>
        <taxon>Entelegynae</taxon>
        <taxon>Araneoidea</taxon>
        <taxon>Araneidae</taxon>
        <taxon>Araneus</taxon>
    </lineage>
</organism>
<dbReference type="OrthoDB" id="6752614at2759"/>
<dbReference type="AlphaFoldDB" id="A0A4Y2MJF2"/>
<reference evidence="1 2" key="1">
    <citation type="journal article" date="2019" name="Sci. Rep.">
        <title>Orb-weaving spider Araneus ventricosus genome elucidates the spidroin gene catalogue.</title>
        <authorList>
            <person name="Kono N."/>
            <person name="Nakamura H."/>
            <person name="Ohtoshi R."/>
            <person name="Moran D.A.P."/>
            <person name="Shinohara A."/>
            <person name="Yoshida Y."/>
            <person name="Fujiwara M."/>
            <person name="Mori M."/>
            <person name="Tomita M."/>
            <person name="Arakawa K."/>
        </authorList>
    </citation>
    <scope>NUCLEOTIDE SEQUENCE [LARGE SCALE GENOMIC DNA]</scope>
</reference>
<accession>A0A4Y2MJF2</accession>
<sequence>MNTQKSRICGTASPNVVHEQSLHPDYITAWCRFTVDFILGPFFFKENTPHGLQRCSITAARYCELLQQQVIPALQERECLETTVFMQDGAPPHIARSVQVLLRALFGDDRVISGSFQTAWLPRSPDMNPCEFW</sequence>
<proteinExistence type="predicted"/>